<name>A0A645HU02_9ZZZZ</name>
<gene>
    <name evidence="1" type="ORF">SDC9_187162</name>
</gene>
<dbReference type="EMBL" id="VSSQ01095557">
    <property type="protein sequence ID" value="MPN39634.1"/>
    <property type="molecule type" value="Genomic_DNA"/>
</dbReference>
<protein>
    <submittedName>
        <fullName evidence="1">Uncharacterized protein</fullName>
    </submittedName>
</protein>
<proteinExistence type="predicted"/>
<evidence type="ECO:0000313" key="1">
    <source>
        <dbReference type="EMBL" id="MPN39634.1"/>
    </source>
</evidence>
<organism evidence="1">
    <name type="scientific">bioreactor metagenome</name>
    <dbReference type="NCBI Taxonomy" id="1076179"/>
    <lineage>
        <taxon>unclassified sequences</taxon>
        <taxon>metagenomes</taxon>
        <taxon>ecological metagenomes</taxon>
    </lineage>
</organism>
<dbReference type="AlphaFoldDB" id="A0A645HU02"/>
<reference evidence="1" key="1">
    <citation type="submission" date="2019-08" db="EMBL/GenBank/DDBJ databases">
        <authorList>
            <person name="Kucharzyk K."/>
            <person name="Murdoch R.W."/>
            <person name="Higgins S."/>
            <person name="Loffler F."/>
        </authorList>
    </citation>
    <scope>NUCLEOTIDE SEQUENCE</scope>
</reference>
<accession>A0A645HU02</accession>
<comment type="caution">
    <text evidence="1">The sequence shown here is derived from an EMBL/GenBank/DDBJ whole genome shotgun (WGS) entry which is preliminary data.</text>
</comment>
<sequence>MHDSRNKFIAVQRIDSQRAIPERNPETDVAGVATRFLLQVVRIFVHVQCLEVAGLAHAEEDAASGILVESAISSGERKLR</sequence>